<reference evidence="3 4" key="1">
    <citation type="submission" date="2015-05" db="EMBL/GenBank/DDBJ databases">
        <title>Complete genome sequence of Lactobacillus salivarius Ren, a probiotic strain with antitumor activity.</title>
        <authorList>
            <person name="Sun E."/>
            <person name="Zhao L."/>
            <person name="Liu S."/>
            <person name="Zhang M."/>
            <person name="Guo H."/>
            <person name="Ren F."/>
        </authorList>
    </citation>
    <scope>NUCLEOTIDE SEQUENCE [LARGE SCALE GENOMIC DNA]</scope>
    <source>
        <strain evidence="3 4">Ren</strain>
    </source>
</reference>
<dbReference type="PATRIC" id="fig|1194971.3.peg.680"/>
<evidence type="ECO:0000256" key="1">
    <source>
        <dbReference type="SAM" id="Phobius"/>
    </source>
</evidence>
<name>A0A0F7PXH3_9LACO</name>
<feature type="transmembrane region" description="Helical" evidence="1">
    <location>
        <begin position="46"/>
        <end position="70"/>
    </location>
</feature>
<dbReference type="EMBL" id="CP011403">
    <property type="protein sequence ID" value="AKI04230.1"/>
    <property type="molecule type" value="Genomic_DNA"/>
</dbReference>
<gene>
    <name evidence="3" type="ORF">LsR_00683</name>
</gene>
<feature type="transmembrane region" description="Helical" evidence="1">
    <location>
        <begin position="182"/>
        <end position="199"/>
    </location>
</feature>
<feature type="transmembrane region" description="Helical" evidence="1">
    <location>
        <begin position="211"/>
        <end position="227"/>
    </location>
</feature>
<evidence type="ECO:0000313" key="3">
    <source>
        <dbReference type="EMBL" id="AKI04230.1"/>
    </source>
</evidence>
<protein>
    <submittedName>
        <fullName evidence="3">Membrane protein</fullName>
    </submittedName>
</protein>
<dbReference type="InterPro" id="IPR002656">
    <property type="entry name" value="Acyl_transf_3_dom"/>
</dbReference>
<feature type="transmembrane region" description="Helical" evidence="1">
    <location>
        <begin position="150"/>
        <end position="170"/>
    </location>
</feature>
<dbReference type="Pfam" id="PF01757">
    <property type="entry name" value="Acyl_transf_3"/>
    <property type="match status" value="1"/>
</dbReference>
<dbReference type="Proteomes" id="UP000035027">
    <property type="component" value="Chromosome"/>
</dbReference>
<proteinExistence type="predicted"/>
<evidence type="ECO:0000259" key="2">
    <source>
        <dbReference type="Pfam" id="PF01757"/>
    </source>
</evidence>
<dbReference type="GO" id="GO:0016747">
    <property type="term" value="F:acyltransferase activity, transferring groups other than amino-acyl groups"/>
    <property type="evidence" value="ECO:0007669"/>
    <property type="project" value="InterPro"/>
</dbReference>
<feature type="transmembrane region" description="Helical" evidence="1">
    <location>
        <begin position="12"/>
        <end position="31"/>
    </location>
</feature>
<keyword evidence="1" id="KW-0472">Membrane</keyword>
<keyword evidence="1" id="KW-0812">Transmembrane</keyword>
<feature type="transmembrane region" description="Helical" evidence="1">
    <location>
        <begin position="268"/>
        <end position="287"/>
    </location>
</feature>
<feature type="transmembrane region" description="Helical" evidence="1">
    <location>
        <begin position="239"/>
        <end position="256"/>
    </location>
</feature>
<dbReference type="AlphaFoldDB" id="A0A0F7PXH3"/>
<feature type="transmembrane region" description="Helical" evidence="1">
    <location>
        <begin position="82"/>
        <end position="101"/>
    </location>
</feature>
<keyword evidence="1" id="KW-1133">Transmembrane helix</keyword>
<sequence length="357" mass="41066">MKRRNYGIDLLRIVAMYMIVLYHCLLLGGVINKATQIGIGSINYDISWLLDTLCYCAVNCYALISGYVGVKSKFKLQNIIKLWFQVLFYSVVLNIIIWVTIPNVPINKGLLIQMLMPISFERYWYFSAYFILFAFMPFLNLLLNKLDKSMATKLLITLILVCSFGETFIFRAKTFLSLQSGYSAPWLIILYLIGGYIKLYGWKFWKHDRTVYFSMAILSFAVFLLLGGEQSHGRVLINYPAPTMLFMGIALLNIFSKLSLNSRIIQGVKLFAPLTFGVYLIHIHPFVAEYLFKDRFADIALNSPVMFIGKIIIFSLCIYLVCSIIELVRAKLFKLLKLNVLADAIAAYIQRHFEKLI</sequence>
<feature type="transmembrane region" description="Helical" evidence="1">
    <location>
        <begin position="307"/>
        <end position="328"/>
    </location>
</feature>
<accession>A0A0F7PXH3</accession>
<dbReference type="RefSeq" id="WP_003703352.1">
    <property type="nucleotide sequence ID" value="NZ_CP011403.1"/>
</dbReference>
<organism evidence="3 4">
    <name type="scientific">Ligilactobacillus salivarius str. Ren</name>
    <dbReference type="NCBI Taxonomy" id="1194971"/>
    <lineage>
        <taxon>Bacteria</taxon>
        <taxon>Bacillati</taxon>
        <taxon>Bacillota</taxon>
        <taxon>Bacilli</taxon>
        <taxon>Lactobacillales</taxon>
        <taxon>Lactobacillaceae</taxon>
        <taxon>Ligilactobacillus</taxon>
    </lineage>
</organism>
<evidence type="ECO:0000313" key="4">
    <source>
        <dbReference type="Proteomes" id="UP000035027"/>
    </source>
</evidence>
<feature type="transmembrane region" description="Helical" evidence="1">
    <location>
        <begin position="123"/>
        <end position="143"/>
    </location>
</feature>
<feature type="domain" description="Acyltransferase 3" evidence="2">
    <location>
        <begin position="5"/>
        <end position="323"/>
    </location>
</feature>